<comment type="caution">
    <text evidence="3">The sequence shown here is derived from an EMBL/GenBank/DDBJ whole genome shotgun (WGS) entry which is preliminary data.</text>
</comment>
<keyword evidence="1" id="KW-0408">Iron</keyword>
<proteinExistence type="inferred from homology"/>
<gene>
    <name evidence="3" type="ORF">H2200_000700</name>
</gene>
<dbReference type="AlphaFoldDB" id="A0AA38XQ02"/>
<reference evidence="3" key="1">
    <citation type="submission" date="2022-10" db="EMBL/GenBank/DDBJ databases">
        <title>Culturing micro-colonial fungi from biological soil crusts in the Mojave desert and describing Neophaeococcomyces mojavensis, and introducing the new genera and species Taxawa tesnikishii.</title>
        <authorList>
            <person name="Kurbessoian T."/>
            <person name="Stajich J.E."/>
        </authorList>
    </citation>
    <scope>NUCLEOTIDE SEQUENCE</scope>
    <source>
        <strain evidence="3">TK_41</strain>
    </source>
</reference>
<feature type="domain" description="Fe2OG dioxygenase" evidence="2">
    <location>
        <begin position="132"/>
        <end position="229"/>
    </location>
</feature>
<dbReference type="Gene3D" id="2.60.120.620">
    <property type="entry name" value="q2cbj1_9rhob like domain"/>
    <property type="match status" value="1"/>
</dbReference>
<protein>
    <recommendedName>
        <fullName evidence="2">Fe2OG dioxygenase domain-containing protein</fullName>
    </recommendedName>
</protein>
<keyword evidence="1" id="KW-0479">Metal-binding</keyword>
<dbReference type="Proteomes" id="UP001172673">
    <property type="component" value="Unassembled WGS sequence"/>
</dbReference>
<organism evidence="3 4">
    <name type="scientific">Cladophialophora chaetospira</name>
    <dbReference type="NCBI Taxonomy" id="386627"/>
    <lineage>
        <taxon>Eukaryota</taxon>
        <taxon>Fungi</taxon>
        <taxon>Dikarya</taxon>
        <taxon>Ascomycota</taxon>
        <taxon>Pezizomycotina</taxon>
        <taxon>Eurotiomycetes</taxon>
        <taxon>Chaetothyriomycetidae</taxon>
        <taxon>Chaetothyriales</taxon>
        <taxon>Herpotrichiellaceae</taxon>
        <taxon>Cladophialophora</taxon>
    </lineage>
</organism>
<dbReference type="PANTHER" id="PTHR33099:SF7">
    <property type="entry name" value="MYND-TYPE DOMAIN-CONTAINING PROTEIN"/>
    <property type="match status" value="1"/>
</dbReference>
<dbReference type="GO" id="GO:0046872">
    <property type="term" value="F:metal ion binding"/>
    <property type="evidence" value="ECO:0007669"/>
    <property type="project" value="UniProtKB-KW"/>
</dbReference>
<evidence type="ECO:0000313" key="3">
    <source>
        <dbReference type="EMBL" id="KAJ9616979.1"/>
    </source>
</evidence>
<keyword evidence="4" id="KW-1185">Reference proteome</keyword>
<sequence>MPIVTTREAYISCPTSLKLIIQKTLSEIDRPSTFACGERLDDGANPGLLLKGHGLLGMPLSDNDARAIISQSRQSRFGRGSETVVDTSISDSWQLDPDQFQIRNGSWGSFILRLVAKVHAGFGLKCQKDRVSAELYKLLLYQRGAFFRPHSDSEIAPCMFGTLTVCLPCAHEGGELVFSHNGKSFSFKTSESSDFDMSYAAWCADVLHEVKPVTSGHRLVLIYNLIHQSQVVTDLPSASVFNSEQTRLVKGFRGWDPPRYPQPEYLIHKLAHQYSQASLRADRLKGADLAQLSFLREVAAETGIDLYLANMEKHATKSDERWARNQVLSVDIVLTYVVTLDGSRVDHPNRTVYIKSNNLIDTTDGQHYKEDHRGFTGNEGATAEYWYSGTVFCNIGPSTEMEI</sequence>
<dbReference type="EMBL" id="JAPDRK010000001">
    <property type="protein sequence ID" value="KAJ9616979.1"/>
    <property type="molecule type" value="Genomic_DNA"/>
</dbReference>
<dbReference type="PANTHER" id="PTHR33099">
    <property type="entry name" value="FE2OG DIOXYGENASE DOMAIN-CONTAINING PROTEIN"/>
    <property type="match status" value="1"/>
</dbReference>
<comment type="similarity">
    <text evidence="1">Belongs to the iron/ascorbate-dependent oxidoreductase family.</text>
</comment>
<dbReference type="InterPro" id="IPR005123">
    <property type="entry name" value="Oxoglu/Fe-dep_dioxygenase_dom"/>
</dbReference>
<keyword evidence="1" id="KW-0560">Oxidoreductase</keyword>
<name>A0AA38XQ02_9EURO</name>
<evidence type="ECO:0000313" key="4">
    <source>
        <dbReference type="Proteomes" id="UP001172673"/>
    </source>
</evidence>
<evidence type="ECO:0000256" key="1">
    <source>
        <dbReference type="RuleBase" id="RU003682"/>
    </source>
</evidence>
<dbReference type="PROSITE" id="PS51471">
    <property type="entry name" value="FE2OG_OXY"/>
    <property type="match status" value="1"/>
</dbReference>
<accession>A0AA38XQ02</accession>
<dbReference type="GO" id="GO:0016491">
    <property type="term" value="F:oxidoreductase activity"/>
    <property type="evidence" value="ECO:0007669"/>
    <property type="project" value="UniProtKB-KW"/>
</dbReference>
<evidence type="ECO:0000259" key="2">
    <source>
        <dbReference type="PROSITE" id="PS51471"/>
    </source>
</evidence>